<evidence type="ECO:0000313" key="2">
    <source>
        <dbReference type="EMBL" id="ANM70770.1"/>
    </source>
</evidence>
<dbReference type="ExpressionAtlas" id="A0A1P8BGN3">
    <property type="expression patterns" value="baseline"/>
</dbReference>
<dbReference type="TAIR" id="AT5G19633"/>
<evidence type="ECO:0000313" key="3">
    <source>
        <dbReference type="Proteomes" id="UP000006548"/>
    </source>
</evidence>
<name>A0A1P8BGN3_ARATH</name>
<gene>
    <name evidence="1 2" type="ordered locus">At5g19633</name>
</gene>
<dbReference type="KEGG" id="ath:AT5G19633"/>
<dbReference type="AlphaFoldDB" id="A0A1P8BGN3"/>
<reference evidence="3" key="2">
    <citation type="journal article" date="2017" name="Plant J.">
        <title>Araport11: a complete reannotation of the Arabidopsis thaliana reference genome.</title>
        <authorList>
            <person name="Cheng C.Y."/>
            <person name="Krishnakumar V."/>
            <person name="Chan A.P."/>
            <person name="Thibaud-Nissen F."/>
            <person name="Schobel S."/>
            <person name="Town C.D."/>
        </authorList>
    </citation>
    <scope>GENOME REANNOTATION</scope>
    <source>
        <strain evidence="3">cv. Columbia</strain>
    </source>
</reference>
<dbReference type="GeneID" id="28721179"/>
<proteinExistence type="predicted"/>
<evidence type="ECO:0000313" key="1">
    <source>
        <dbReference type="Araport" id="AT5G19633"/>
    </source>
</evidence>
<dbReference type="Proteomes" id="UP000006548">
    <property type="component" value="Chromosome 5"/>
</dbReference>
<accession>A0A1P8BGN3</accession>
<dbReference type="Araport" id="AT5G19633"/>
<dbReference type="InParanoid" id="A0A1P8BGN3"/>
<keyword evidence="3" id="KW-1185">Reference proteome</keyword>
<dbReference type="EMBL" id="CP002688">
    <property type="protein sequence ID" value="ANM70770.1"/>
    <property type="molecule type" value="Genomic_DNA"/>
</dbReference>
<protein>
    <submittedName>
        <fullName evidence="2">Uncharacterized protein</fullName>
    </submittedName>
</protein>
<reference evidence="2 3" key="1">
    <citation type="journal article" date="2000" name="Nature">
        <title>Sequence and analysis of chromosome 5 of the plant Arabidopsis thaliana.</title>
        <authorList>
            <consortium name="Kazusa DNA Research Institute"/>
            <consortium name="Cold Spring Harbor and Washington University in St Louis Sequencing Consortium"/>
            <consortium name="European Union Arabidopsis Genome Sequencing Consortium"/>
            <person name="Tabata S."/>
            <person name="Kaneko T."/>
            <person name="Nakamura Y."/>
            <person name="Kotani H."/>
            <person name="Kato T."/>
            <person name="Asamizu E."/>
            <person name="Miyajima N."/>
            <person name="Sasamoto S."/>
            <person name="Kimura T."/>
            <person name="Hosouchi T."/>
            <person name="Kawashima K."/>
            <person name="Kohara M."/>
            <person name="Matsumoto M."/>
            <person name="Matsuno A."/>
            <person name="Muraki A."/>
            <person name="Nakayama S."/>
            <person name="Nakazaki N."/>
            <person name="Naruo K."/>
            <person name="Okumura S."/>
            <person name="Shinpo S."/>
            <person name="Takeuchi C."/>
            <person name="Wada T."/>
            <person name="Watanabe A."/>
            <person name="Yamada M."/>
            <person name="Yasuda M."/>
            <person name="Sato S."/>
            <person name="de la Bastide M."/>
            <person name="Huang E."/>
            <person name="Spiegel L."/>
            <person name="Gnoj L."/>
            <person name="O'Shaughnessy A."/>
            <person name="Preston R."/>
            <person name="Habermann K."/>
            <person name="Murray J."/>
            <person name="Johnson D."/>
            <person name="Rohlfing T."/>
            <person name="Nelson J."/>
            <person name="Stoneking T."/>
            <person name="Pepin K."/>
            <person name="Spieth J."/>
            <person name="Sekhon M."/>
            <person name="Armstrong J."/>
            <person name="Becker M."/>
            <person name="Belter E."/>
            <person name="Cordum H."/>
            <person name="Cordes M."/>
            <person name="Courtney L."/>
            <person name="Courtney W."/>
            <person name="Dante M."/>
            <person name="Du H."/>
            <person name="Edwards J."/>
            <person name="Fryman J."/>
            <person name="Haakensen B."/>
            <person name="Lamar E."/>
            <person name="Latreille P."/>
            <person name="Leonard S."/>
            <person name="Meyer R."/>
            <person name="Mulvaney E."/>
            <person name="Ozersky P."/>
            <person name="Riley A."/>
            <person name="Strowmatt C."/>
            <person name="Wagner-McPherson C."/>
            <person name="Wollam A."/>
            <person name="Yoakum M."/>
            <person name="Bell M."/>
            <person name="Dedhia N."/>
            <person name="Parnell L."/>
            <person name="Shah R."/>
            <person name="Rodriguez M."/>
            <person name="See L.H."/>
            <person name="Vil D."/>
            <person name="Baker J."/>
            <person name="Kirchoff K."/>
            <person name="Toth K."/>
            <person name="King L."/>
            <person name="Bahret A."/>
            <person name="Miller B."/>
            <person name="Marra M."/>
            <person name="Martienssen R."/>
            <person name="McCombie W.R."/>
            <person name="Wilson R.K."/>
            <person name="Murphy G."/>
            <person name="Bancroft I."/>
            <person name="Volckaert G."/>
            <person name="Wambutt R."/>
            <person name="Dusterhoft A."/>
            <person name="Stiekema W."/>
            <person name="Pohl T."/>
            <person name="Entian K.D."/>
            <person name="Terryn N."/>
            <person name="Hartley N."/>
            <person name="Bent E."/>
            <person name="Johnson S."/>
            <person name="Langham S.A."/>
            <person name="McCullagh B."/>
            <person name="Robben J."/>
            <person name="Grymonprez B."/>
            <person name="Zimmermann W."/>
            <person name="Ramsperger U."/>
            <person name="Wedler H."/>
            <person name="Balke K."/>
            <person name="Wedler E."/>
            <person name="Peters S."/>
            <person name="van Staveren M."/>
            <person name="Dirkse W."/>
            <person name="Mooijman P."/>
            <person name="Lankhorst R.K."/>
            <person name="Weitzenegger T."/>
            <person name="Bothe G."/>
            <person name="Rose M."/>
            <person name="Hauf J."/>
            <person name="Berneiser S."/>
            <person name="Hempel S."/>
            <person name="Feldpausch M."/>
            <person name="Lamberth S."/>
            <person name="Villarroel R."/>
            <person name="Gielen J."/>
            <person name="Ardiles W."/>
            <person name="Bents O."/>
            <person name="Lemcke K."/>
            <person name="Kolesov G."/>
            <person name="Mayer K."/>
            <person name="Rudd S."/>
            <person name="Schoof H."/>
            <person name="Schueller C."/>
            <person name="Zaccaria P."/>
            <person name="Mewes H.W."/>
            <person name="Bevan M."/>
            <person name="Fransz P."/>
        </authorList>
    </citation>
    <scope>NUCLEOTIDE SEQUENCE [LARGE SCALE GENOMIC DNA]</scope>
    <source>
        <strain evidence="3">cv. Columbia</strain>
    </source>
</reference>
<organism evidence="2 3">
    <name type="scientific">Arabidopsis thaliana</name>
    <name type="common">Mouse-ear cress</name>
    <dbReference type="NCBI Taxonomy" id="3702"/>
    <lineage>
        <taxon>Eukaryota</taxon>
        <taxon>Viridiplantae</taxon>
        <taxon>Streptophyta</taxon>
        <taxon>Embryophyta</taxon>
        <taxon>Tracheophyta</taxon>
        <taxon>Spermatophyta</taxon>
        <taxon>Magnoliopsida</taxon>
        <taxon>eudicotyledons</taxon>
        <taxon>Gunneridae</taxon>
        <taxon>Pentapetalae</taxon>
        <taxon>rosids</taxon>
        <taxon>malvids</taxon>
        <taxon>Brassicales</taxon>
        <taxon>Brassicaceae</taxon>
        <taxon>Camelineae</taxon>
        <taxon>Arabidopsis</taxon>
    </lineage>
</organism>
<sequence length="63" mass="6821">MDVFGKSLFVDKSVFVARSAFVIGEQSQKQAICGDFVTMMSILIGGYRTLAAKATEQWLKSGG</sequence>
<dbReference type="RefSeq" id="NP_001332354.1">
    <property type="nucleotide sequence ID" value="NM_001343617.1"/>
</dbReference>